<feature type="transmembrane region" description="Helical" evidence="1">
    <location>
        <begin position="6"/>
        <end position="27"/>
    </location>
</feature>
<feature type="domain" description="DUF5698" evidence="2">
    <location>
        <begin position="24"/>
        <end position="80"/>
    </location>
</feature>
<accession>A0A1F5WNP7</accession>
<evidence type="ECO:0000313" key="3">
    <source>
        <dbReference type="EMBL" id="OGF77275.1"/>
    </source>
</evidence>
<dbReference type="InterPro" id="IPR044035">
    <property type="entry name" value="DUF5698"/>
</dbReference>
<proteinExistence type="predicted"/>
<keyword evidence="1" id="KW-0472">Membrane</keyword>
<feature type="transmembrane region" description="Helical" evidence="1">
    <location>
        <begin position="59"/>
        <end position="80"/>
    </location>
</feature>
<protein>
    <recommendedName>
        <fullName evidence="2">DUF5698 domain-containing protein</fullName>
    </recommendedName>
</protein>
<comment type="caution">
    <text evidence="3">The sequence shown here is derived from an EMBL/GenBank/DDBJ whole genome shotgun (WGS) entry which is preliminary data.</text>
</comment>
<evidence type="ECO:0000256" key="1">
    <source>
        <dbReference type="SAM" id="Phobius"/>
    </source>
</evidence>
<keyword evidence="1" id="KW-0812">Transmembrane</keyword>
<sequence>MNYYIFLYYFAGILQDFLLTLNWRFIAKEKKVQASILSFLVTIVTMTVLYNILTRLDSQRSIIAILIYATGIATGTFLGMKFKWGLEGKK</sequence>
<keyword evidence="1" id="KW-1133">Transmembrane helix</keyword>
<name>A0A1F5WNP7_9BACT</name>
<organism evidence="3 4">
    <name type="scientific">Candidatus Giovannonibacteria bacterium RIFCSPHIGHO2_12_FULL_43_15</name>
    <dbReference type="NCBI Taxonomy" id="1798341"/>
    <lineage>
        <taxon>Bacteria</taxon>
        <taxon>Candidatus Giovannoniibacteriota</taxon>
    </lineage>
</organism>
<dbReference type="Pfam" id="PF18955">
    <property type="entry name" value="DUF5698"/>
    <property type="match status" value="1"/>
</dbReference>
<evidence type="ECO:0000259" key="2">
    <source>
        <dbReference type="Pfam" id="PF18955"/>
    </source>
</evidence>
<dbReference type="Proteomes" id="UP000177723">
    <property type="component" value="Unassembled WGS sequence"/>
</dbReference>
<gene>
    <name evidence="3" type="ORF">A3F23_01950</name>
</gene>
<reference evidence="3 4" key="1">
    <citation type="journal article" date="2016" name="Nat. Commun.">
        <title>Thousands of microbial genomes shed light on interconnected biogeochemical processes in an aquifer system.</title>
        <authorList>
            <person name="Anantharaman K."/>
            <person name="Brown C.T."/>
            <person name="Hug L.A."/>
            <person name="Sharon I."/>
            <person name="Castelle C.J."/>
            <person name="Probst A.J."/>
            <person name="Thomas B.C."/>
            <person name="Singh A."/>
            <person name="Wilkins M.J."/>
            <person name="Karaoz U."/>
            <person name="Brodie E.L."/>
            <person name="Williams K.H."/>
            <person name="Hubbard S.S."/>
            <person name="Banfield J.F."/>
        </authorList>
    </citation>
    <scope>NUCLEOTIDE SEQUENCE [LARGE SCALE GENOMIC DNA]</scope>
</reference>
<dbReference type="EMBL" id="MFHT01000024">
    <property type="protein sequence ID" value="OGF77275.1"/>
    <property type="molecule type" value="Genomic_DNA"/>
</dbReference>
<evidence type="ECO:0000313" key="4">
    <source>
        <dbReference type="Proteomes" id="UP000177723"/>
    </source>
</evidence>
<feature type="transmembrane region" description="Helical" evidence="1">
    <location>
        <begin position="34"/>
        <end position="53"/>
    </location>
</feature>
<dbReference type="AlphaFoldDB" id="A0A1F5WNP7"/>